<feature type="region of interest" description="Disordered" evidence="1">
    <location>
        <begin position="399"/>
        <end position="480"/>
    </location>
</feature>
<accession>A0A9N9SRQ0</accession>
<dbReference type="OrthoDB" id="10497326at2759"/>
<gene>
    <name evidence="2" type="ORF">DIABBA_LOCUS702</name>
</gene>
<feature type="compositionally biased region" description="Basic and acidic residues" evidence="1">
    <location>
        <begin position="519"/>
        <end position="531"/>
    </location>
</feature>
<name>A0A9N9SRQ0_DIABA</name>
<dbReference type="EMBL" id="OU898276">
    <property type="protein sequence ID" value="CAG9826599.1"/>
    <property type="molecule type" value="Genomic_DNA"/>
</dbReference>
<feature type="compositionally biased region" description="Basic residues" evidence="1">
    <location>
        <begin position="496"/>
        <end position="518"/>
    </location>
</feature>
<proteinExistence type="predicted"/>
<feature type="compositionally biased region" description="Basic and acidic residues" evidence="1">
    <location>
        <begin position="466"/>
        <end position="478"/>
    </location>
</feature>
<evidence type="ECO:0000256" key="1">
    <source>
        <dbReference type="SAM" id="MobiDB-lite"/>
    </source>
</evidence>
<dbReference type="Proteomes" id="UP001153709">
    <property type="component" value="Chromosome 1"/>
</dbReference>
<evidence type="ECO:0000313" key="2">
    <source>
        <dbReference type="EMBL" id="CAG9826599.1"/>
    </source>
</evidence>
<evidence type="ECO:0000313" key="3">
    <source>
        <dbReference type="Proteomes" id="UP001153709"/>
    </source>
</evidence>
<reference evidence="2" key="1">
    <citation type="submission" date="2022-01" db="EMBL/GenBank/DDBJ databases">
        <authorList>
            <person name="King R."/>
        </authorList>
    </citation>
    <scope>NUCLEOTIDE SEQUENCE</scope>
</reference>
<dbReference type="AlphaFoldDB" id="A0A9N9SRQ0"/>
<feature type="region of interest" description="Disordered" evidence="1">
    <location>
        <begin position="496"/>
        <end position="531"/>
    </location>
</feature>
<organism evidence="2 3">
    <name type="scientific">Diabrotica balteata</name>
    <name type="common">Banded cucumber beetle</name>
    <dbReference type="NCBI Taxonomy" id="107213"/>
    <lineage>
        <taxon>Eukaryota</taxon>
        <taxon>Metazoa</taxon>
        <taxon>Ecdysozoa</taxon>
        <taxon>Arthropoda</taxon>
        <taxon>Hexapoda</taxon>
        <taxon>Insecta</taxon>
        <taxon>Pterygota</taxon>
        <taxon>Neoptera</taxon>
        <taxon>Endopterygota</taxon>
        <taxon>Coleoptera</taxon>
        <taxon>Polyphaga</taxon>
        <taxon>Cucujiformia</taxon>
        <taxon>Chrysomeloidea</taxon>
        <taxon>Chrysomelidae</taxon>
        <taxon>Galerucinae</taxon>
        <taxon>Diabroticina</taxon>
        <taxon>Diabroticites</taxon>
        <taxon>Diabrotica</taxon>
    </lineage>
</organism>
<sequence length="728" mass="83494">MTPKNLIPKINYVLKEADAITKLPREKIPYKDPRKAIEDWISPDESFLESSEEVELSEFVFNEPEPVKSLHKPVNWNAYHVPFKSPYASYGGVDKRIASAYQVRPRDIYNLISDLDISKIQEYPTNFKKLLKVILQICQSESVGSSKLSTLYTILKAFNNSPPSENLVDIILKLMKILSKHSNVNTSYEFSKTVDSVKDITNIILKIIHQSKKNSDVTDPLKVIIPIIETLPNTYQKKIFKNLLTADQSHTVKNTFQDHSSSNLSPKKYHDLLPQIALKLYRRNPKHFKTLSQIMYLLAGSNLVKYNKNSKGVIQFILRQLSLSGINNAVYRLGHTVLSPTNAKQHFDKTWKFEIPKRFRRILLIFYDSRYKDTNKTLKKSENLKILKKAKHKKTLKNAENMRIWTKADNSKSQEDSPESNLSFYNSRHKDTDQILNKSENLKIIKKSKPKNPLTNDNKKMLNLKTKSENLESPKHAGESYSSFYDSHYKVTKKTLTKSEKKAKHKKALTNTKNKKSLRKPENSKSQKDSAEYYTQFSYPFRKDRTDKTLTEPGNSKFQKPTPFYSSGYEDKTYKTLKSSELHNILKRTKHKKISTNTYNTKSWTTSDALNNSANINESFYPASILGDSHQYLGNDESSSNSLLTNKPLNNNMYLQILKIVSDTANNPDPSTFDDHSVLFGSDLTGLAPYNMLPCNRSAPIELPSSLDTVNPFKISKKDAIGRCTHCK</sequence>
<keyword evidence="3" id="KW-1185">Reference proteome</keyword>
<protein>
    <submittedName>
        <fullName evidence="2">Uncharacterized protein</fullName>
    </submittedName>
</protein>